<keyword evidence="1" id="KW-1133">Transmembrane helix</keyword>
<evidence type="ECO:0000313" key="3">
    <source>
        <dbReference type="Proteomes" id="UP000886998"/>
    </source>
</evidence>
<sequence>MEKKSEQKIDIGGNRHCCIKSFFLGQYFIRAKYRMTISGYQQTRQGLLQASVAILIFFSSAIAESFLRLQRRIVKELRTCLKGTKDCCFSQSEESAWDGKTCRLGKFLLLQQGYSCQEPERGLIWDWKKLKSCIFCSSQQVSTV</sequence>
<dbReference type="EMBL" id="BMAV01009859">
    <property type="protein sequence ID" value="GFY54431.1"/>
    <property type="molecule type" value="Genomic_DNA"/>
</dbReference>
<proteinExistence type="predicted"/>
<keyword evidence="1" id="KW-0472">Membrane</keyword>
<evidence type="ECO:0000256" key="1">
    <source>
        <dbReference type="SAM" id="Phobius"/>
    </source>
</evidence>
<gene>
    <name evidence="2" type="ORF">TNIN_325111</name>
</gene>
<keyword evidence="1" id="KW-0812">Transmembrane</keyword>
<protein>
    <submittedName>
        <fullName evidence="2">Uncharacterized protein</fullName>
    </submittedName>
</protein>
<dbReference type="AlphaFoldDB" id="A0A8X6XMQ5"/>
<reference evidence="2" key="1">
    <citation type="submission" date="2020-08" db="EMBL/GenBank/DDBJ databases">
        <title>Multicomponent nature underlies the extraordinary mechanical properties of spider dragline silk.</title>
        <authorList>
            <person name="Kono N."/>
            <person name="Nakamura H."/>
            <person name="Mori M."/>
            <person name="Yoshida Y."/>
            <person name="Ohtoshi R."/>
            <person name="Malay A.D."/>
            <person name="Moran D.A.P."/>
            <person name="Tomita M."/>
            <person name="Numata K."/>
            <person name="Arakawa K."/>
        </authorList>
    </citation>
    <scope>NUCLEOTIDE SEQUENCE</scope>
</reference>
<evidence type="ECO:0000313" key="2">
    <source>
        <dbReference type="EMBL" id="GFY54431.1"/>
    </source>
</evidence>
<organism evidence="2 3">
    <name type="scientific">Trichonephila inaurata madagascariensis</name>
    <dbReference type="NCBI Taxonomy" id="2747483"/>
    <lineage>
        <taxon>Eukaryota</taxon>
        <taxon>Metazoa</taxon>
        <taxon>Ecdysozoa</taxon>
        <taxon>Arthropoda</taxon>
        <taxon>Chelicerata</taxon>
        <taxon>Arachnida</taxon>
        <taxon>Araneae</taxon>
        <taxon>Araneomorphae</taxon>
        <taxon>Entelegynae</taxon>
        <taxon>Araneoidea</taxon>
        <taxon>Nephilidae</taxon>
        <taxon>Trichonephila</taxon>
        <taxon>Trichonephila inaurata</taxon>
    </lineage>
</organism>
<name>A0A8X6XMQ5_9ARAC</name>
<feature type="transmembrane region" description="Helical" evidence="1">
    <location>
        <begin position="47"/>
        <end position="67"/>
    </location>
</feature>
<dbReference type="Proteomes" id="UP000886998">
    <property type="component" value="Unassembled WGS sequence"/>
</dbReference>
<accession>A0A8X6XMQ5</accession>
<keyword evidence="3" id="KW-1185">Reference proteome</keyword>
<comment type="caution">
    <text evidence="2">The sequence shown here is derived from an EMBL/GenBank/DDBJ whole genome shotgun (WGS) entry which is preliminary data.</text>
</comment>